<accession>A0ABQ0AIY0</accession>
<evidence type="ECO:0000313" key="2">
    <source>
        <dbReference type="EMBL" id="GAA6195804.1"/>
    </source>
</evidence>
<evidence type="ECO:0000313" key="3">
    <source>
        <dbReference type="Proteomes" id="UP001441944"/>
    </source>
</evidence>
<sequence length="311" mass="32928">MAIAPQEAIYISMHEYLPPLGPQTDPRSAAAKPAVSLRSLMGAAVAVFASALTPFAAKAQSALPTSMDELVQVEILDGGVSPDGTYIGALRLTLRDGWKTYWRAPGEAGIPPSFTWRGSRNVGEMSMTWPTPEVFLTSGYQTIGYHHQLVLPIEITPERPGRPVRLKGRMELGICKDICVPSELSFDHELDSAAPRNPAIVAAIAARPFSAREARVSASTCRLTPTKYGIEVEARITMPSAGGTEVAVIEAGSPHLFAGATTTRRSGGTLVATSELLPTRAGSLAAVDRSQLRITVLGQKHAVDISGCTAG</sequence>
<evidence type="ECO:0000259" key="1">
    <source>
        <dbReference type="Pfam" id="PF11412"/>
    </source>
</evidence>
<dbReference type="Proteomes" id="UP001441944">
    <property type="component" value="Unassembled WGS sequence"/>
</dbReference>
<keyword evidence="3" id="KW-1185">Reference proteome</keyword>
<dbReference type="EMBL" id="BAABWU010000003">
    <property type="protein sequence ID" value="GAA6195804.1"/>
    <property type="molecule type" value="Genomic_DNA"/>
</dbReference>
<comment type="caution">
    <text evidence="2">The sequence shown here is derived from an EMBL/GenBank/DDBJ whole genome shotgun (WGS) entry which is preliminary data.</text>
</comment>
<organism evidence="2 3">
    <name type="scientific">Pseudophaeobacter arcticus</name>
    <dbReference type="NCBI Taxonomy" id="385492"/>
    <lineage>
        <taxon>Bacteria</taxon>
        <taxon>Pseudomonadati</taxon>
        <taxon>Pseudomonadota</taxon>
        <taxon>Alphaproteobacteria</taxon>
        <taxon>Rhodobacterales</taxon>
        <taxon>Paracoccaceae</taxon>
        <taxon>Pseudophaeobacter</taxon>
    </lineage>
</organism>
<protein>
    <submittedName>
        <fullName evidence="2">Protein-disulfide reductase DsbD family protein</fullName>
    </submittedName>
</protein>
<proteinExistence type="predicted"/>
<name>A0ABQ0AIY0_9RHOB</name>
<dbReference type="InterPro" id="IPR028250">
    <property type="entry name" value="DsbDN"/>
</dbReference>
<gene>
    <name evidence="2" type="ORF">NBRC116598_12480</name>
</gene>
<dbReference type="Pfam" id="PF11412">
    <property type="entry name" value="DsbD_N"/>
    <property type="match status" value="1"/>
</dbReference>
<feature type="domain" description="Thiol:disulfide interchange protein DsbD N-terminal" evidence="1">
    <location>
        <begin position="84"/>
        <end position="183"/>
    </location>
</feature>
<reference evidence="2 3" key="1">
    <citation type="submission" date="2024-04" db="EMBL/GenBank/DDBJ databases">
        <title>Draft genome sequence of Pseudophaeobacter arcticus NBRC 116598.</title>
        <authorList>
            <person name="Miyakawa T."/>
            <person name="Kusuya Y."/>
            <person name="Miura T."/>
        </authorList>
    </citation>
    <scope>NUCLEOTIDE SEQUENCE [LARGE SCALE GENOMIC DNA]</scope>
    <source>
        <strain evidence="2 3">SU-CL00105</strain>
    </source>
</reference>